<comment type="caution">
    <text evidence="9">The sequence shown here is derived from an EMBL/GenBank/DDBJ whole genome shotgun (WGS) entry which is preliminary data.</text>
</comment>
<evidence type="ECO:0000256" key="5">
    <source>
        <dbReference type="ARBA" id="ARBA00022989"/>
    </source>
</evidence>
<evidence type="ECO:0000256" key="3">
    <source>
        <dbReference type="ARBA" id="ARBA00022475"/>
    </source>
</evidence>
<evidence type="ECO:0000256" key="2">
    <source>
        <dbReference type="ARBA" id="ARBA00022448"/>
    </source>
</evidence>
<protein>
    <recommendedName>
        <fullName evidence="7">Amino acid transporter</fullName>
    </recommendedName>
</protein>
<keyword evidence="4 7" id="KW-0812">Transmembrane</keyword>
<feature type="transmembrane region" description="Helical" evidence="7">
    <location>
        <begin position="44"/>
        <end position="63"/>
    </location>
</feature>
<feature type="region of interest" description="Disordered" evidence="8">
    <location>
        <begin position="492"/>
        <end position="512"/>
    </location>
</feature>
<dbReference type="PANTHER" id="PTHR42865:SF7">
    <property type="entry name" value="PROTON_GLUTAMATE-ASPARTATE SYMPORTER"/>
    <property type="match status" value="1"/>
</dbReference>
<dbReference type="InterPro" id="IPR036458">
    <property type="entry name" value="Na:dicarbo_symporter_sf"/>
</dbReference>
<keyword evidence="7" id="KW-0769">Symport</keyword>
<keyword evidence="10" id="KW-1185">Reference proteome</keyword>
<evidence type="ECO:0000313" key="9">
    <source>
        <dbReference type="EMBL" id="KAG0295146.1"/>
    </source>
</evidence>
<dbReference type="Gene3D" id="1.10.3860.10">
    <property type="entry name" value="Sodium:dicarboxylate symporter"/>
    <property type="match status" value="1"/>
</dbReference>
<evidence type="ECO:0000256" key="4">
    <source>
        <dbReference type="ARBA" id="ARBA00022692"/>
    </source>
</evidence>
<dbReference type="Pfam" id="PF00375">
    <property type="entry name" value="SDF"/>
    <property type="match status" value="1"/>
</dbReference>
<dbReference type="PRINTS" id="PR00173">
    <property type="entry name" value="EDTRNSPORT"/>
</dbReference>
<feature type="transmembrane region" description="Helical" evidence="7">
    <location>
        <begin position="217"/>
        <end position="239"/>
    </location>
</feature>
<comment type="similarity">
    <text evidence="7">Belongs to the dicarboxylate/amino acid:cation symporter (DAACS) (TC 2.A.23) family.</text>
</comment>
<dbReference type="InterPro" id="IPR001991">
    <property type="entry name" value="Na-dicarboxylate_symporter"/>
</dbReference>
<proteinExistence type="inferred from homology"/>
<dbReference type="PANTHER" id="PTHR42865">
    <property type="entry name" value="PROTON/GLUTAMATE-ASPARTATE SYMPORTER"/>
    <property type="match status" value="1"/>
</dbReference>
<evidence type="ECO:0000256" key="8">
    <source>
        <dbReference type="SAM" id="MobiDB-lite"/>
    </source>
</evidence>
<dbReference type="EMBL" id="JAAAIM010000094">
    <property type="protein sequence ID" value="KAG0295146.1"/>
    <property type="molecule type" value="Genomic_DNA"/>
</dbReference>
<evidence type="ECO:0000256" key="7">
    <source>
        <dbReference type="RuleBase" id="RU361216"/>
    </source>
</evidence>
<feature type="transmembrane region" description="Helical" evidence="7">
    <location>
        <begin position="179"/>
        <end position="197"/>
    </location>
</feature>
<evidence type="ECO:0000313" key="10">
    <source>
        <dbReference type="Proteomes" id="UP001194696"/>
    </source>
</evidence>
<feature type="transmembrane region" description="Helical" evidence="7">
    <location>
        <begin position="109"/>
        <end position="132"/>
    </location>
</feature>
<keyword evidence="3" id="KW-1003">Cell membrane</keyword>
<comment type="subcellular location">
    <subcellularLocation>
        <location evidence="1">Cell membrane</location>
        <topology evidence="1">Multi-pass membrane protein</topology>
    </subcellularLocation>
    <subcellularLocation>
        <location evidence="7">Membrane</location>
        <topology evidence="7">Multi-pass membrane protein</topology>
    </subcellularLocation>
</comment>
<reference evidence="9 10" key="1">
    <citation type="journal article" date="2020" name="Fungal Divers.">
        <title>Resolving the Mortierellaceae phylogeny through synthesis of multi-gene phylogenetics and phylogenomics.</title>
        <authorList>
            <person name="Vandepol N."/>
            <person name="Liber J."/>
            <person name="Desiro A."/>
            <person name="Na H."/>
            <person name="Kennedy M."/>
            <person name="Barry K."/>
            <person name="Grigoriev I.V."/>
            <person name="Miller A.N."/>
            <person name="O'Donnell K."/>
            <person name="Stajich J.E."/>
            <person name="Bonito G."/>
        </authorList>
    </citation>
    <scope>NUCLEOTIDE SEQUENCE [LARGE SCALE GENOMIC DNA]</scope>
    <source>
        <strain evidence="9 10">AD045</strain>
    </source>
</reference>
<keyword evidence="6 7" id="KW-0472">Membrane</keyword>
<gene>
    <name evidence="9" type="ORF">BGZ96_012434</name>
</gene>
<feature type="transmembrane region" description="Helical" evidence="7">
    <location>
        <begin position="75"/>
        <end position="97"/>
    </location>
</feature>
<evidence type="ECO:0000256" key="6">
    <source>
        <dbReference type="ARBA" id="ARBA00023136"/>
    </source>
</evidence>
<keyword evidence="2 7" id="KW-0813">Transport</keyword>
<dbReference type="SUPFAM" id="SSF118215">
    <property type="entry name" value="Proton glutamate symport protein"/>
    <property type="match status" value="1"/>
</dbReference>
<keyword evidence="5 7" id="KW-1133">Transmembrane helix</keyword>
<feature type="transmembrane region" description="Helical" evidence="7">
    <location>
        <begin position="259"/>
        <end position="278"/>
    </location>
</feature>
<name>A0ABQ7KAJ3_9FUNG</name>
<evidence type="ECO:0000256" key="1">
    <source>
        <dbReference type="ARBA" id="ARBA00004651"/>
    </source>
</evidence>
<sequence>MKVDAPDNTQPVIYSDEPEKRGKFATAFAPLGNAFRLVKKHTNLTIWIVVAMIVGIIVGHFAPAFAVEIKPMGDVFVRLIGNVVGPLIFSTLVVGIAGHGSDMARVGRLALKSIIYFEVVTTFALIIGLLAVNIAKPGTGFVGKEDMTAPEGLPENKITWVTEMQHIVPVTFFEAMADHTAVLAIVFCAAMFSVAIMKADEESKKVMIAFNSSLSLIMFKVVELIMNYAPFGIGCAIAATVGKYGLGVLVVTGKLVGTLYATLIIFVLIVLLPILLIARIPLLQFVRAVGPPFLMAFATASSESALPKAMENMVAFGCPPEIVAFVIPTGYSFNLDGSTLYLALASMFCAQVAGVTKSVGEQIVMMLTLMLSSKGVAAVPRASFIVLIATLGNANIPLYPLSLIMGVDAFMDMARTSINVLGNMTACCIVAKWEGVFRNEAWQARQNGELVDGPPMQEVDVEQFSQIQHHGNNHTMGGLHAEKASIRSISSGIETNSGSNAQQRHTSGDQIV</sequence>
<accession>A0ABQ7KAJ3</accession>
<organism evidence="9 10">
    <name type="scientific">Linnemannia gamsii</name>
    <dbReference type="NCBI Taxonomy" id="64522"/>
    <lineage>
        <taxon>Eukaryota</taxon>
        <taxon>Fungi</taxon>
        <taxon>Fungi incertae sedis</taxon>
        <taxon>Mucoromycota</taxon>
        <taxon>Mortierellomycotina</taxon>
        <taxon>Mortierellomycetes</taxon>
        <taxon>Mortierellales</taxon>
        <taxon>Mortierellaceae</taxon>
        <taxon>Linnemannia</taxon>
    </lineage>
</organism>
<dbReference type="Proteomes" id="UP001194696">
    <property type="component" value="Unassembled WGS sequence"/>
</dbReference>